<name>A0AAV1ME04_9CAUD</name>
<keyword evidence="2" id="KW-1185">Reference proteome</keyword>
<evidence type="ECO:0000313" key="2">
    <source>
        <dbReference type="Proteomes" id="UP001497510"/>
    </source>
</evidence>
<reference evidence="1 2" key="1">
    <citation type="submission" date="2023-10" db="EMBL/GenBank/DDBJ databases">
        <authorList>
            <person name="Robby Concha-Eloko"/>
            <person name="Pilar Barberan- Martinez"/>
            <person name="Rafael Sanjuan"/>
            <person name="Pilar Domingo-Calap"/>
        </authorList>
    </citation>
    <scope>NUCLEOTIDE SEQUENCE [LARGE SCALE GENOMIC DNA]</scope>
</reference>
<dbReference type="Pfam" id="PF23780">
    <property type="entry name" value="S-AdoMet_lyase"/>
    <property type="match status" value="1"/>
</dbReference>
<keyword evidence="1" id="KW-0489">Methyltransferase</keyword>
<sequence>MIYTNEPANVFYVVLSAHRGGLHPLDNASRHRRLVNSLRNAPGIYGVLETTDLSGCFREEGSEHVSEEQSMRVRCANKQQCLEVARLACNEYEQDCVLVYKSQTHTAGLLYAKGLDGYKAERLHGSFQQIDAPKGECYTVDEFGRTWEVI</sequence>
<organism evidence="1 2">
    <name type="scientific">Klebsiella phage vB_Kpn_K12P1.1</name>
    <dbReference type="NCBI Taxonomy" id="3071627"/>
    <lineage>
        <taxon>Viruses</taxon>
        <taxon>Duplodnaviria</taxon>
        <taxon>Heunggongvirae</taxon>
        <taxon>Uroviricota</taxon>
        <taxon>Caudoviricetes</taxon>
        <taxon>Autographivirales</taxon>
        <taxon>Autotranscriptaviridae</taxon>
        <taxon>Studiervirinae</taxon>
        <taxon>Apdecimavirus</taxon>
        <taxon>Apdecimavirus K12P11</taxon>
    </lineage>
</organism>
<dbReference type="GO" id="GO:0032259">
    <property type="term" value="P:methylation"/>
    <property type="evidence" value="ECO:0007669"/>
    <property type="project" value="UniProtKB-KW"/>
</dbReference>
<accession>A0AAV1ME04</accession>
<proteinExistence type="predicted"/>
<gene>
    <name evidence="1" type="ORF">K12P11_LOCUS6</name>
</gene>
<evidence type="ECO:0000313" key="1">
    <source>
        <dbReference type="EMBL" id="CAK6596187.1"/>
    </source>
</evidence>
<dbReference type="EMBL" id="OY978816">
    <property type="protein sequence ID" value="CAK6596187.1"/>
    <property type="molecule type" value="Genomic_DNA"/>
</dbReference>
<keyword evidence="1" id="KW-0808">Transferase</keyword>
<dbReference type="Proteomes" id="UP001497510">
    <property type="component" value="Chromosome"/>
</dbReference>
<dbReference type="InterPro" id="IPR057548">
    <property type="entry name" value="S-AdoMet_lyase-like"/>
</dbReference>
<dbReference type="GO" id="GO:0008168">
    <property type="term" value="F:methyltransferase activity"/>
    <property type="evidence" value="ECO:0007669"/>
    <property type="project" value="UniProtKB-KW"/>
</dbReference>
<protein>
    <submittedName>
        <fullName evidence="1">SAM-dependent methyltransferase</fullName>
    </submittedName>
</protein>